<evidence type="ECO:0000313" key="7">
    <source>
        <dbReference type="Proteomes" id="UP000014316"/>
    </source>
</evidence>
<gene>
    <name evidence="6" type="ORF">Lpp123_05013</name>
</gene>
<dbReference type="Gene3D" id="3.10.105.10">
    <property type="entry name" value="Dipeptide-binding Protein, Domain 3"/>
    <property type="match status" value="1"/>
</dbReference>
<dbReference type="EMBL" id="ANJW01000286">
    <property type="protein sequence ID" value="EPC56497.1"/>
    <property type="molecule type" value="Genomic_DNA"/>
</dbReference>
<evidence type="ECO:0000313" key="6">
    <source>
        <dbReference type="EMBL" id="EPC56497.1"/>
    </source>
</evidence>
<dbReference type="SUPFAM" id="SSF53850">
    <property type="entry name" value="Periplasmic binding protein-like II"/>
    <property type="match status" value="1"/>
</dbReference>
<dbReference type="PANTHER" id="PTHR30290">
    <property type="entry name" value="PERIPLASMIC BINDING COMPONENT OF ABC TRANSPORTER"/>
    <property type="match status" value="1"/>
</dbReference>
<accession>A0A829GI82</accession>
<sequence length="311" mass="34356">NKKNVHLTQIDVQVVKDTNTALDLYRTGKLDDANLTGQLAAQQKGKTGYVATKRARTYFLELNENKVPAFKNTKIRQAISMAINRDSFVKNVLADGSIVARDITPADLSQLPDSSTDYATAVAKNTKAITTYNKKKAQTLWAEGLKEVGTKTVDVELLGDDVDAVKATQEYLQGALQENLPGLKISIASVPAKNRQQRAATHDFDMVLSTWGADYPDPNTYLDLFTSNSEYNHGQWQNADYDKLMAKSNGADANKPTARFKDMTEAEQLLVNQAGAIPLYQLVSARMVNPKIHDLKTSPGNSFNFVYAYLK</sequence>
<evidence type="ECO:0000259" key="5">
    <source>
        <dbReference type="Pfam" id="PF00496"/>
    </source>
</evidence>
<dbReference type="Proteomes" id="UP000014316">
    <property type="component" value="Unassembled WGS sequence"/>
</dbReference>
<feature type="domain" description="Solute-binding protein family 5" evidence="5">
    <location>
        <begin position="2"/>
        <end position="231"/>
    </location>
</feature>
<comment type="subcellular location">
    <subcellularLocation>
        <location evidence="1">Cell envelope</location>
    </subcellularLocation>
</comment>
<feature type="non-terminal residue" evidence="6">
    <location>
        <position position="1"/>
    </location>
</feature>
<dbReference type="GO" id="GO:0030313">
    <property type="term" value="C:cell envelope"/>
    <property type="evidence" value="ECO:0007669"/>
    <property type="project" value="UniProtKB-SubCell"/>
</dbReference>
<dbReference type="Gene3D" id="3.40.190.10">
    <property type="entry name" value="Periplasmic binding protein-like II"/>
    <property type="match status" value="1"/>
</dbReference>
<evidence type="ECO:0000256" key="2">
    <source>
        <dbReference type="ARBA" id="ARBA00005695"/>
    </source>
</evidence>
<evidence type="ECO:0000256" key="4">
    <source>
        <dbReference type="ARBA" id="ARBA00022729"/>
    </source>
</evidence>
<proteinExistence type="inferred from homology"/>
<dbReference type="InterPro" id="IPR039424">
    <property type="entry name" value="SBP_5"/>
</dbReference>
<name>A0A829GI82_LACPA</name>
<dbReference type="CDD" id="cd08504">
    <property type="entry name" value="PBP2_OppA"/>
    <property type="match status" value="1"/>
</dbReference>
<protein>
    <submittedName>
        <fullName evidence="6">Oligopeptide ABC transporter periplasmic protein</fullName>
    </submittedName>
</protein>
<dbReference type="Pfam" id="PF00496">
    <property type="entry name" value="SBP_bac_5"/>
    <property type="match status" value="1"/>
</dbReference>
<dbReference type="InterPro" id="IPR000914">
    <property type="entry name" value="SBP_5_dom"/>
</dbReference>
<comment type="similarity">
    <text evidence="2">Belongs to the bacterial solute-binding protein 5 family.</text>
</comment>
<dbReference type="FunFam" id="3.10.105.10:FF:000001">
    <property type="entry name" value="Oligopeptide ABC transporter, oligopeptide-binding protein"/>
    <property type="match status" value="1"/>
</dbReference>
<evidence type="ECO:0000256" key="1">
    <source>
        <dbReference type="ARBA" id="ARBA00004196"/>
    </source>
</evidence>
<comment type="caution">
    <text evidence="6">The sequence shown here is derived from an EMBL/GenBank/DDBJ whole genome shotgun (WGS) entry which is preliminary data.</text>
</comment>
<dbReference type="AlphaFoldDB" id="A0A829GI82"/>
<evidence type="ECO:0000256" key="3">
    <source>
        <dbReference type="ARBA" id="ARBA00022448"/>
    </source>
</evidence>
<dbReference type="GO" id="GO:1904680">
    <property type="term" value="F:peptide transmembrane transporter activity"/>
    <property type="evidence" value="ECO:0007669"/>
    <property type="project" value="TreeGrafter"/>
</dbReference>
<dbReference type="PANTHER" id="PTHR30290:SF10">
    <property type="entry name" value="PERIPLASMIC OLIGOPEPTIDE-BINDING PROTEIN-RELATED"/>
    <property type="match status" value="1"/>
</dbReference>
<keyword evidence="3" id="KW-0813">Transport</keyword>
<organism evidence="6 7">
    <name type="scientific">Lacticaseibacillus paracasei subsp. paracasei Lpp123</name>
    <dbReference type="NCBI Taxonomy" id="1256201"/>
    <lineage>
        <taxon>Bacteria</taxon>
        <taxon>Bacillati</taxon>
        <taxon>Bacillota</taxon>
        <taxon>Bacilli</taxon>
        <taxon>Lactobacillales</taxon>
        <taxon>Lactobacillaceae</taxon>
        <taxon>Lacticaseibacillus</taxon>
    </lineage>
</organism>
<reference evidence="6 7" key="1">
    <citation type="journal article" date="2013" name="PLoS ONE">
        <title>Lactobacillus paracasei comparative genomics: towards species pan-genome definition and exploitation of diversity.</title>
        <authorList>
            <person name="Smokvina T."/>
            <person name="Wels M."/>
            <person name="Polka J."/>
            <person name="Chervaux C."/>
            <person name="Brisse S."/>
            <person name="Boekhorst J."/>
            <person name="van Hylckama Vlieg J.E."/>
            <person name="Siezen R.J."/>
        </authorList>
    </citation>
    <scope>NUCLEOTIDE SEQUENCE [LARGE SCALE GENOMIC DNA]</scope>
    <source>
        <strain evidence="6 7">Lpp123</strain>
    </source>
</reference>
<keyword evidence="4" id="KW-0732">Signal</keyword>
<dbReference type="GO" id="GO:0015833">
    <property type="term" value="P:peptide transport"/>
    <property type="evidence" value="ECO:0007669"/>
    <property type="project" value="TreeGrafter"/>
</dbReference>